<reference evidence="10" key="1">
    <citation type="journal article" date="2019" name="Int. J. Syst. Evol. Microbiol.">
        <title>The Global Catalogue of Microorganisms (GCM) 10K type strain sequencing project: providing services to taxonomists for standard genome sequencing and annotation.</title>
        <authorList>
            <consortium name="The Broad Institute Genomics Platform"/>
            <consortium name="The Broad Institute Genome Sequencing Center for Infectious Disease"/>
            <person name="Wu L."/>
            <person name="Ma J."/>
        </authorList>
    </citation>
    <scope>NUCLEOTIDE SEQUENCE [LARGE SCALE GENOMIC DNA]</scope>
    <source>
        <strain evidence="10">CGMCC 1.10992</strain>
    </source>
</reference>
<dbReference type="HAMAP" id="MF_01114">
    <property type="entry name" value="RecX"/>
    <property type="match status" value="1"/>
</dbReference>
<evidence type="ECO:0000259" key="6">
    <source>
        <dbReference type="Pfam" id="PF02631"/>
    </source>
</evidence>
<dbReference type="Pfam" id="PF21982">
    <property type="entry name" value="RecX_HTH1"/>
    <property type="match status" value="1"/>
</dbReference>
<feature type="domain" description="RecX first three-helical" evidence="8">
    <location>
        <begin position="7"/>
        <end position="44"/>
    </location>
</feature>
<evidence type="ECO:0000256" key="2">
    <source>
        <dbReference type="ARBA" id="ARBA00009695"/>
    </source>
</evidence>
<dbReference type="Pfam" id="PF02631">
    <property type="entry name" value="RecX_HTH2"/>
    <property type="match status" value="1"/>
</dbReference>
<organism evidence="9 10">
    <name type="scientific">Corallincola platygyrae</name>
    <dbReference type="NCBI Taxonomy" id="1193278"/>
    <lineage>
        <taxon>Bacteria</taxon>
        <taxon>Pseudomonadati</taxon>
        <taxon>Pseudomonadota</taxon>
        <taxon>Gammaproteobacteria</taxon>
        <taxon>Alteromonadales</taxon>
        <taxon>Psychromonadaceae</taxon>
        <taxon>Corallincola</taxon>
    </lineage>
</organism>
<dbReference type="InterPro" id="IPR053926">
    <property type="entry name" value="RecX_HTH_1st"/>
</dbReference>
<keyword evidence="10" id="KW-1185">Reference proteome</keyword>
<comment type="caution">
    <text evidence="9">The sequence shown here is derived from an EMBL/GenBank/DDBJ whole genome shotgun (WGS) entry which is preliminary data.</text>
</comment>
<accession>A0ABW4XKW9</accession>
<dbReference type="InterPro" id="IPR036388">
    <property type="entry name" value="WH-like_DNA-bd_sf"/>
</dbReference>
<dbReference type="InterPro" id="IPR053924">
    <property type="entry name" value="RecX_HTH_2nd"/>
</dbReference>
<gene>
    <name evidence="5" type="primary">recX</name>
    <name evidence="9" type="ORF">ACFSJ3_07815</name>
</gene>
<feature type="domain" description="RecX third three-helical" evidence="7">
    <location>
        <begin position="99"/>
        <end position="138"/>
    </location>
</feature>
<dbReference type="PANTHER" id="PTHR33602">
    <property type="entry name" value="REGULATORY PROTEIN RECX FAMILY PROTEIN"/>
    <property type="match status" value="1"/>
</dbReference>
<dbReference type="Gene3D" id="1.10.10.10">
    <property type="entry name" value="Winged helix-like DNA-binding domain superfamily/Winged helix DNA-binding domain"/>
    <property type="match status" value="3"/>
</dbReference>
<evidence type="ECO:0000313" key="9">
    <source>
        <dbReference type="EMBL" id="MFD2095885.1"/>
    </source>
</evidence>
<dbReference type="Proteomes" id="UP001597380">
    <property type="component" value="Unassembled WGS sequence"/>
</dbReference>
<protein>
    <recommendedName>
        <fullName evidence="3 5">Regulatory protein RecX</fullName>
    </recommendedName>
</protein>
<evidence type="ECO:0000256" key="5">
    <source>
        <dbReference type="HAMAP-Rule" id="MF_01114"/>
    </source>
</evidence>
<dbReference type="InterPro" id="IPR053925">
    <property type="entry name" value="RecX_HTH_3rd"/>
</dbReference>
<feature type="domain" description="RecX second three-helical" evidence="6">
    <location>
        <begin position="51"/>
        <end position="90"/>
    </location>
</feature>
<sequence>MNKDVLNAALRLLGRRDHSEKELVNKLRQRKFNSADISPVIEHCLSEGWLDEARFCESYCRRRSDAGYGPQRIRAELSERGIDSYLIEQAFANNGIDWQQALIQCAERRFSAAPKSHEERAKQIRFLIYRGFSYDQVQNMYK</sequence>
<comment type="similarity">
    <text evidence="2 5">Belongs to the RecX family.</text>
</comment>
<evidence type="ECO:0000259" key="7">
    <source>
        <dbReference type="Pfam" id="PF21981"/>
    </source>
</evidence>
<keyword evidence="4 5" id="KW-0963">Cytoplasm</keyword>
<dbReference type="PANTHER" id="PTHR33602:SF1">
    <property type="entry name" value="REGULATORY PROTEIN RECX FAMILY PROTEIN"/>
    <property type="match status" value="1"/>
</dbReference>
<name>A0ABW4XKW9_9GAMM</name>
<comment type="function">
    <text evidence="5">Modulates RecA activity.</text>
</comment>
<evidence type="ECO:0000256" key="4">
    <source>
        <dbReference type="ARBA" id="ARBA00022490"/>
    </source>
</evidence>
<evidence type="ECO:0000256" key="3">
    <source>
        <dbReference type="ARBA" id="ARBA00018111"/>
    </source>
</evidence>
<proteinExistence type="inferred from homology"/>
<dbReference type="InterPro" id="IPR003783">
    <property type="entry name" value="Regulatory_RecX"/>
</dbReference>
<dbReference type="Pfam" id="PF21981">
    <property type="entry name" value="RecX_HTH3"/>
    <property type="match status" value="1"/>
</dbReference>
<dbReference type="RefSeq" id="WP_345340714.1">
    <property type="nucleotide sequence ID" value="NZ_BAABLI010000016.1"/>
</dbReference>
<comment type="subcellular location">
    <subcellularLocation>
        <location evidence="1 5">Cytoplasm</location>
    </subcellularLocation>
</comment>
<evidence type="ECO:0000313" key="10">
    <source>
        <dbReference type="Proteomes" id="UP001597380"/>
    </source>
</evidence>
<dbReference type="EMBL" id="JBHUHT010000010">
    <property type="protein sequence ID" value="MFD2095885.1"/>
    <property type="molecule type" value="Genomic_DNA"/>
</dbReference>
<evidence type="ECO:0000259" key="8">
    <source>
        <dbReference type="Pfam" id="PF21982"/>
    </source>
</evidence>
<evidence type="ECO:0000256" key="1">
    <source>
        <dbReference type="ARBA" id="ARBA00004496"/>
    </source>
</evidence>